<dbReference type="OMA" id="YQLVIYF"/>
<dbReference type="PANTHER" id="PTHR42643">
    <property type="entry name" value="IONOTROPIC RECEPTOR 20A-RELATED"/>
    <property type="match status" value="1"/>
</dbReference>
<evidence type="ECO:0000313" key="12">
    <source>
        <dbReference type="EMBL" id="EDV47305.1"/>
    </source>
</evidence>
<evidence type="ECO:0000256" key="4">
    <source>
        <dbReference type="ARBA" id="ARBA00022989"/>
    </source>
</evidence>
<reference evidence="12 13" key="1">
    <citation type="journal article" date="2007" name="Nature">
        <title>Evolution of genes and genomes on the Drosophila phylogeny.</title>
        <authorList>
            <consortium name="Drosophila 12 Genomes Consortium"/>
            <person name="Clark A.G."/>
            <person name="Eisen M.B."/>
            <person name="Smith D.R."/>
            <person name="Bergman C.M."/>
            <person name="Oliver B."/>
            <person name="Markow T.A."/>
            <person name="Kaufman T.C."/>
            <person name="Kellis M."/>
            <person name="Gelbart W."/>
            <person name="Iyer V.N."/>
            <person name="Pollard D.A."/>
            <person name="Sackton T.B."/>
            <person name="Larracuente A.M."/>
            <person name="Singh N.D."/>
            <person name="Abad J.P."/>
            <person name="Abt D.N."/>
            <person name="Adryan B."/>
            <person name="Aguade M."/>
            <person name="Akashi H."/>
            <person name="Anderson W.W."/>
            <person name="Aquadro C.F."/>
            <person name="Ardell D.H."/>
            <person name="Arguello R."/>
            <person name="Artieri C.G."/>
            <person name="Barbash D.A."/>
            <person name="Barker D."/>
            <person name="Barsanti P."/>
            <person name="Batterham P."/>
            <person name="Batzoglou S."/>
            <person name="Begun D."/>
            <person name="Bhutkar A."/>
            <person name="Blanco E."/>
            <person name="Bosak S.A."/>
            <person name="Bradley R.K."/>
            <person name="Brand A.D."/>
            <person name="Brent M.R."/>
            <person name="Brooks A.N."/>
            <person name="Brown R.H."/>
            <person name="Butlin R.K."/>
            <person name="Caggese C."/>
            <person name="Calvi B.R."/>
            <person name="Bernardo de Carvalho A."/>
            <person name="Caspi A."/>
            <person name="Castrezana S."/>
            <person name="Celniker S.E."/>
            <person name="Chang J.L."/>
            <person name="Chapple C."/>
            <person name="Chatterji S."/>
            <person name="Chinwalla A."/>
            <person name="Civetta A."/>
            <person name="Clifton S.W."/>
            <person name="Comeron J.M."/>
            <person name="Costello J.C."/>
            <person name="Coyne J.A."/>
            <person name="Daub J."/>
            <person name="David R.G."/>
            <person name="Delcher A.L."/>
            <person name="Delehaunty K."/>
            <person name="Do C.B."/>
            <person name="Ebling H."/>
            <person name="Edwards K."/>
            <person name="Eickbush T."/>
            <person name="Evans J.D."/>
            <person name="Filipski A."/>
            <person name="Findeiss S."/>
            <person name="Freyhult E."/>
            <person name="Fulton L."/>
            <person name="Fulton R."/>
            <person name="Garcia A.C."/>
            <person name="Gardiner A."/>
            <person name="Garfield D.A."/>
            <person name="Garvin B.E."/>
            <person name="Gibson G."/>
            <person name="Gilbert D."/>
            <person name="Gnerre S."/>
            <person name="Godfrey J."/>
            <person name="Good R."/>
            <person name="Gotea V."/>
            <person name="Gravely B."/>
            <person name="Greenberg A.J."/>
            <person name="Griffiths-Jones S."/>
            <person name="Gross S."/>
            <person name="Guigo R."/>
            <person name="Gustafson E.A."/>
            <person name="Haerty W."/>
            <person name="Hahn M.W."/>
            <person name="Halligan D.L."/>
            <person name="Halpern A.L."/>
            <person name="Halter G.M."/>
            <person name="Han M.V."/>
            <person name="Heger A."/>
            <person name="Hillier L."/>
            <person name="Hinrichs A.S."/>
            <person name="Holmes I."/>
            <person name="Hoskins R.A."/>
            <person name="Hubisz M.J."/>
            <person name="Hultmark D."/>
            <person name="Huntley M.A."/>
            <person name="Jaffe D.B."/>
            <person name="Jagadeeshan S."/>
            <person name="Jeck W.R."/>
            <person name="Johnson J."/>
            <person name="Jones C.D."/>
            <person name="Jordan W.C."/>
            <person name="Karpen G.H."/>
            <person name="Kataoka E."/>
            <person name="Keightley P.D."/>
            <person name="Kheradpour P."/>
            <person name="Kirkness E.F."/>
            <person name="Koerich L.B."/>
            <person name="Kristiansen K."/>
            <person name="Kudrna D."/>
            <person name="Kulathinal R.J."/>
            <person name="Kumar S."/>
            <person name="Kwok R."/>
            <person name="Lander E."/>
            <person name="Langley C.H."/>
            <person name="Lapoint R."/>
            <person name="Lazzaro B.P."/>
            <person name="Lee S.J."/>
            <person name="Levesque L."/>
            <person name="Li R."/>
            <person name="Lin C.F."/>
            <person name="Lin M.F."/>
            <person name="Lindblad-Toh K."/>
            <person name="Llopart A."/>
            <person name="Long M."/>
            <person name="Low L."/>
            <person name="Lozovsky E."/>
            <person name="Lu J."/>
            <person name="Luo M."/>
            <person name="Machado C.A."/>
            <person name="Makalowski W."/>
            <person name="Marzo M."/>
            <person name="Matsuda M."/>
            <person name="Matzkin L."/>
            <person name="McAllister B."/>
            <person name="McBride C.S."/>
            <person name="McKernan B."/>
            <person name="McKernan K."/>
            <person name="Mendez-Lago M."/>
            <person name="Minx P."/>
            <person name="Mollenhauer M.U."/>
            <person name="Montooth K."/>
            <person name="Mount S.M."/>
            <person name="Mu X."/>
            <person name="Myers E."/>
            <person name="Negre B."/>
            <person name="Newfeld S."/>
            <person name="Nielsen R."/>
            <person name="Noor M.A."/>
            <person name="O'Grady P."/>
            <person name="Pachter L."/>
            <person name="Papaceit M."/>
            <person name="Parisi M.J."/>
            <person name="Parisi M."/>
            <person name="Parts L."/>
            <person name="Pedersen J.S."/>
            <person name="Pesole G."/>
            <person name="Phillippy A.M."/>
            <person name="Ponting C.P."/>
            <person name="Pop M."/>
            <person name="Porcelli D."/>
            <person name="Powell J.R."/>
            <person name="Prohaska S."/>
            <person name="Pruitt K."/>
            <person name="Puig M."/>
            <person name="Quesneville H."/>
            <person name="Ram K.R."/>
            <person name="Rand D."/>
            <person name="Rasmussen M.D."/>
            <person name="Reed L.K."/>
            <person name="Reenan R."/>
            <person name="Reily A."/>
            <person name="Remington K.A."/>
            <person name="Rieger T.T."/>
            <person name="Ritchie M.G."/>
            <person name="Robin C."/>
            <person name="Rogers Y.H."/>
            <person name="Rohde C."/>
            <person name="Rozas J."/>
            <person name="Rubenfield M.J."/>
            <person name="Ruiz A."/>
            <person name="Russo S."/>
            <person name="Salzberg S.L."/>
            <person name="Sanchez-Gracia A."/>
            <person name="Saranga D.J."/>
            <person name="Sato H."/>
            <person name="Schaeffer S.W."/>
            <person name="Schatz M.C."/>
            <person name="Schlenke T."/>
            <person name="Schwartz R."/>
            <person name="Segarra C."/>
            <person name="Singh R.S."/>
            <person name="Sirot L."/>
            <person name="Sirota M."/>
            <person name="Sisneros N.B."/>
            <person name="Smith C.D."/>
            <person name="Smith T.F."/>
            <person name="Spieth J."/>
            <person name="Stage D.E."/>
            <person name="Stark A."/>
            <person name="Stephan W."/>
            <person name="Strausberg R.L."/>
            <person name="Strempel S."/>
            <person name="Sturgill D."/>
            <person name="Sutton G."/>
            <person name="Sutton G.G."/>
            <person name="Tao W."/>
            <person name="Teichmann S."/>
            <person name="Tobari Y.N."/>
            <person name="Tomimura Y."/>
            <person name="Tsolas J.M."/>
            <person name="Valente V.L."/>
            <person name="Venter E."/>
            <person name="Venter J.C."/>
            <person name="Vicario S."/>
            <person name="Vieira F.G."/>
            <person name="Vilella A.J."/>
            <person name="Villasante A."/>
            <person name="Walenz B."/>
            <person name="Wang J."/>
            <person name="Wasserman M."/>
            <person name="Watts T."/>
            <person name="Wilson D."/>
            <person name="Wilson R.K."/>
            <person name="Wing R.A."/>
            <person name="Wolfner M.F."/>
            <person name="Wong A."/>
            <person name="Wong G.K."/>
            <person name="Wu C.I."/>
            <person name="Wu G."/>
            <person name="Yamamoto D."/>
            <person name="Yang H.P."/>
            <person name="Yang S.P."/>
            <person name="Yorke J.A."/>
            <person name="Yoshida K."/>
            <person name="Zdobnov E."/>
            <person name="Zhang P."/>
            <person name="Zhang Y."/>
            <person name="Zimin A.V."/>
            <person name="Baldwin J."/>
            <person name="Abdouelleil A."/>
            <person name="Abdulkadir J."/>
            <person name="Abebe A."/>
            <person name="Abera B."/>
            <person name="Abreu J."/>
            <person name="Acer S.C."/>
            <person name="Aftuck L."/>
            <person name="Alexander A."/>
            <person name="An P."/>
            <person name="Anderson E."/>
            <person name="Anderson S."/>
            <person name="Arachi H."/>
            <person name="Azer M."/>
            <person name="Bachantsang P."/>
            <person name="Barry A."/>
            <person name="Bayul T."/>
            <person name="Berlin A."/>
            <person name="Bessette D."/>
            <person name="Bloom T."/>
            <person name="Blye J."/>
            <person name="Boguslavskiy L."/>
            <person name="Bonnet C."/>
            <person name="Boukhgalter B."/>
            <person name="Bourzgui I."/>
            <person name="Brown A."/>
            <person name="Cahill P."/>
            <person name="Channer S."/>
            <person name="Cheshatsang Y."/>
            <person name="Chuda L."/>
            <person name="Citroen M."/>
            <person name="Collymore A."/>
            <person name="Cooke P."/>
            <person name="Costello M."/>
            <person name="D'Aco K."/>
            <person name="Daza R."/>
            <person name="De Haan G."/>
            <person name="DeGray S."/>
            <person name="DeMaso C."/>
            <person name="Dhargay N."/>
            <person name="Dooley K."/>
            <person name="Dooley E."/>
            <person name="Doricent M."/>
            <person name="Dorje P."/>
            <person name="Dorjee K."/>
            <person name="Dupes A."/>
            <person name="Elong R."/>
            <person name="Falk J."/>
            <person name="Farina A."/>
            <person name="Faro S."/>
            <person name="Ferguson D."/>
            <person name="Fisher S."/>
            <person name="Foley C.D."/>
            <person name="Franke A."/>
            <person name="Friedrich D."/>
            <person name="Gadbois L."/>
            <person name="Gearin G."/>
            <person name="Gearin C.R."/>
            <person name="Giannoukos G."/>
            <person name="Goode T."/>
            <person name="Graham J."/>
            <person name="Grandbois E."/>
            <person name="Grewal S."/>
            <person name="Gyaltsen K."/>
            <person name="Hafez N."/>
            <person name="Hagos B."/>
            <person name="Hall J."/>
            <person name="Henson C."/>
            <person name="Hollinger A."/>
            <person name="Honan T."/>
            <person name="Huard M.D."/>
            <person name="Hughes L."/>
            <person name="Hurhula B."/>
            <person name="Husby M.E."/>
            <person name="Kamat A."/>
            <person name="Kanga B."/>
            <person name="Kashin S."/>
            <person name="Khazanovich D."/>
            <person name="Kisner P."/>
            <person name="Lance K."/>
            <person name="Lara M."/>
            <person name="Lee W."/>
            <person name="Lennon N."/>
            <person name="Letendre F."/>
            <person name="LeVine R."/>
            <person name="Lipovsky A."/>
            <person name="Liu X."/>
            <person name="Liu J."/>
            <person name="Liu S."/>
            <person name="Lokyitsang T."/>
            <person name="Lokyitsang Y."/>
            <person name="Lubonja R."/>
            <person name="Lui A."/>
            <person name="MacDonald P."/>
            <person name="Magnisalis V."/>
            <person name="Maru K."/>
            <person name="Matthews C."/>
            <person name="McCusker W."/>
            <person name="McDonough S."/>
            <person name="Mehta T."/>
            <person name="Meldrim J."/>
            <person name="Meneus L."/>
            <person name="Mihai O."/>
            <person name="Mihalev A."/>
            <person name="Mihova T."/>
            <person name="Mittelman R."/>
            <person name="Mlenga V."/>
            <person name="Montmayeur A."/>
            <person name="Mulrain L."/>
            <person name="Navidi A."/>
            <person name="Naylor J."/>
            <person name="Negash T."/>
            <person name="Nguyen T."/>
            <person name="Nguyen N."/>
            <person name="Nicol R."/>
            <person name="Norbu C."/>
            <person name="Norbu N."/>
            <person name="Novod N."/>
            <person name="O'Neill B."/>
            <person name="Osman S."/>
            <person name="Markiewicz E."/>
            <person name="Oyono O.L."/>
            <person name="Patti C."/>
            <person name="Phunkhang P."/>
            <person name="Pierre F."/>
            <person name="Priest M."/>
            <person name="Raghuraman S."/>
            <person name="Rege F."/>
            <person name="Reyes R."/>
            <person name="Rise C."/>
            <person name="Rogov P."/>
            <person name="Ross K."/>
            <person name="Ryan E."/>
            <person name="Settipalli S."/>
            <person name="Shea T."/>
            <person name="Sherpa N."/>
            <person name="Shi L."/>
            <person name="Shih D."/>
            <person name="Sparrow T."/>
            <person name="Spaulding J."/>
            <person name="Stalker J."/>
            <person name="Stange-Thomann N."/>
            <person name="Stavropoulos S."/>
            <person name="Stone C."/>
            <person name="Strader C."/>
            <person name="Tesfaye S."/>
            <person name="Thomson T."/>
            <person name="Thoulutsang Y."/>
            <person name="Thoulutsang D."/>
            <person name="Topham K."/>
            <person name="Topping I."/>
            <person name="Tsamla T."/>
            <person name="Vassiliev H."/>
            <person name="Vo A."/>
            <person name="Wangchuk T."/>
            <person name="Wangdi T."/>
            <person name="Weiand M."/>
            <person name="Wilkinson J."/>
            <person name="Wilson A."/>
            <person name="Yadav S."/>
            <person name="Young G."/>
            <person name="Yu Q."/>
            <person name="Zembek L."/>
            <person name="Zhong D."/>
            <person name="Zimmer A."/>
            <person name="Zwirko Z."/>
            <person name="Jaffe D.B."/>
            <person name="Alvarez P."/>
            <person name="Brockman W."/>
            <person name="Butler J."/>
            <person name="Chin C."/>
            <person name="Gnerre S."/>
            <person name="Grabherr M."/>
            <person name="Kleber M."/>
            <person name="Mauceli E."/>
            <person name="MacCallum I."/>
        </authorList>
    </citation>
    <scope>NUCLEOTIDE SEQUENCE [LARGE SCALE GENOMIC DNA]</scope>
    <source>
        <strain evidence="12 13">TSC#14021-0224.01</strain>
    </source>
</reference>
<dbReference type="KEGG" id="der:6551263"/>
<organism evidence="12 13">
    <name type="scientific">Drosophila erecta</name>
    <name type="common">Fruit fly</name>
    <dbReference type="NCBI Taxonomy" id="7220"/>
    <lineage>
        <taxon>Eukaryota</taxon>
        <taxon>Metazoa</taxon>
        <taxon>Ecdysozoa</taxon>
        <taxon>Arthropoda</taxon>
        <taxon>Hexapoda</taxon>
        <taxon>Insecta</taxon>
        <taxon>Pterygota</taxon>
        <taxon>Neoptera</taxon>
        <taxon>Endopterygota</taxon>
        <taxon>Diptera</taxon>
        <taxon>Brachycera</taxon>
        <taxon>Muscomorpha</taxon>
        <taxon>Ephydroidea</taxon>
        <taxon>Drosophilidae</taxon>
        <taxon>Drosophila</taxon>
        <taxon>Sophophora</taxon>
    </lineage>
</organism>
<keyword evidence="13" id="KW-1185">Reference proteome</keyword>
<feature type="domain" description="Putative ionotropic receptor ligand binding" evidence="11">
    <location>
        <begin position="46"/>
        <end position="233"/>
    </location>
</feature>
<feature type="signal peptide" evidence="9">
    <location>
        <begin position="1"/>
        <end position="27"/>
    </location>
</feature>
<dbReference type="EMBL" id="CH954180">
    <property type="protein sequence ID" value="EDV47305.1"/>
    <property type="molecule type" value="Genomic_DNA"/>
</dbReference>
<feature type="chain" id="PRO_5002793179" evidence="9">
    <location>
        <begin position="28"/>
        <end position="643"/>
    </location>
</feature>
<dbReference type="HOGENOM" id="CLU_445014_0_0_1"/>
<dbReference type="Pfam" id="PF24061">
    <property type="entry name" value="LBD_receptor"/>
    <property type="match status" value="1"/>
</dbReference>
<keyword evidence="4 8" id="KW-1133">Transmembrane helix</keyword>
<evidence type="ECO:0000259" key="11">
    <source>
        <dbReference type="Pfam" id="PF24061"/>
    </source>
</evidence>
<dbReference type="eggNOG" id="KOG1052">
    <property type="taxonomic scope" value="Eukaryota"/>
</dbReference>
<gene>
    <name evidence="12" type="primary">Dere\GG19556</name>
    <name evidence="12" type="synonym">dere_GLEANR_4290</name>
    <name evidence="12" type="synonym">GG19556</name>
    <name evidence="12" type="ORF">Dere_GG19556</name>
</gene>
<dbReference type="InterPro" id="IPR052192">
    <property type="entry name" value="Insect_Ionotropic_Sensory_Rcpt"/>
</dbReference>
<accession>B3NXD3</accession>
<dbReference type="SUPFAM" id="SSF53850">
    <property type="entry name" value="Periplasmic binding protein-like II"/>
    <property type="match status" value="1"/>
</dbReference>
<dbReference type="PANTHER" id="PTHR42643:SF37">
    <property type="entry name" value="IONOTROPIC RECEPTOR 11A-RELATED"/>
    <property type="match status" value="1"/>
</dbReference>
<dbReference type="OrthoDB" id="7739311at2759"/>
<reference evidence="12 13" key="2">
    <citation type="journal article" date="2008" name="Bioinformatics">
        <title>Assembly reconciliation.</title>
        <authorList>
            <person name="Zimin A.V."/>
            <person name="Smith D.R."/>
            <person name="Sutton G."/>
            <person name="Yorke J.A."/>
        </authorList>
    </citation>
    <scope>NUCLEOTIDE SEQUENCE [LARGE SCALE GENOMIC DNA]</scope>
    <source>
        <strain evidence="12 13">TSC#14021-0224.01</strain>
    </source>
</reference>
<keyword evidence="6" id="KW-0675">Receptor</keyword>
<evidence type="ECO:0000256" key="1">
    <source>
        <dbReference type="ARBA" id="ARBA00004651"/>
    </source>
</evidence>
<comment type="subcellular location">
    <subcellularLocation>
        <location evidence="1">Cell membrane</location>
        <topology evidence="1">Multi-pass membrane protein</topology>
    </subcellularLocation>
</comment>
<feature type="transmembrane region" description="Helical" evidence="8">
    <location>
        <begin position="606"/>
        <end position="625"/>
    </location>
</feature>
<evidence type="ECO:0000256" key="6">
    <source>
        <dbReference type="ARBA" id="ARBA00023170"/>
    </source>
</evidence>
<evidence type="ECO:0000256" key="5">
    <source>
        <dbReference type="ARBA" id="ARBA00023136"/>
    </source>
</evidence>
<dbReference type="InterPro" id="IPR001638">
    <property type="entry name" value="Solute-binding_3/MltF_N"/>
</dbReference>
<feature type="domain" description="Solute-binding protein family 3/N-terminal" evidence="10">
    <location>
        <begin position="270"/>
        <end position="579"/>
    </location>
</feature>
<evidence type="ECO:0000259" key="10">
    <source>
        <dbReference type="Pfam" id="PF00497"/>
    </source>
</evidence>
<dbReference type="GO" id="GO:0005886">
    <property type="term" value="C:plasma membrane"/>
    <property type="evidence" value="ECO:0007669"/>
    <property type="project" value="UniProtKB-SubCell"/>
</dbReference>
<evidence type="ECO:0000256" key="3">
    <source>
        <dbReference type="ARBA" id="ARBA00022692"/>
    </source>
</evidence>
<dbReference type="Gene3D" id="3.40.190.10">
    <property type="entry name" value="Periplasmic binding protein-like II"/>
    <property type="match status" value="1"/>
</dbReference>
<name>B3NXD3_DROER</name>
<protein>
    <submittedName>
        <fullName evidence="12">Uncharacterized protein</fullName>
    </submittedName>
</protein>
<keyword evidence="7" id="KW-0325">Glycoprotein</keyword>
<keyword evidence="9" id="KW-0732">Signal</keyword>
<evidence type="ECO:0000256" key="8">
    <source>
        <dbReference type="SAM" id="Phobius"/>
    </source>
</evidence>
<sequence>MRLAILWLFSSCLLPAAQIGLWVWVRAEDSGRDLLLSRLGSAQYGLNTRRLANASSYLTRNYIADRINTLVVRQSCVQCSQELNDRQRQLVDHILASLAPDLSVLMHRGTAKESSWEYTLFVVNDHAAYRGQVFMFPDELLEREFFYIVVVSAVQSARFVNQTVESIVNFNLQMHFVNVVVLAQLEDGTVAAYSYKLFKPNCRPGVRVLRINHFDRITGEPQQSMPDLYPVRKGHLGDCPFNVGATHLPPHLIYKRHKGPPPASNESVPAEDLSGIDWDLLQLLAQALRFRIQLYMPQEPSQIFGEGNVSGCFKQLADGAVSIAIGGLSGSDKRRSLFSKSTVYHQSHFVMVVRRDRYLGRFGPLILPFRGKVWGAIIAILLLAVLSTCALRSRLRLSHPMENLLVVIVGNPIAERRLPGTGFLRYLLASWLLLTLVLRCAYQARLFDVLRLSRHRPLPEDLSGLVRDNYTMVANGYHDFYPVELTSRQPLDFAARFERVQGAAAGERLTTIALVSNLAYWNHKHRNTSRLTFVRQPIYMYHLVLYFPRGFFLRPAVDRKIKQLLSAGVMAHIERRYMQYEDKRSVASNDPVLLRRITRSIMNGAYRIHGLLTLLATGVFLLEFLAGRSNGRLRRCLDWMHQP</sequence>
<keyword evidence="5 8" id="KW-0472">Membrane</keyword>
<evidence type="ECO:0000256" key="9">
    <source>
        <dbReference type="SAM" id="SignalP"/>
    </source>
</evidence>
<keyword evidence="3 8" id="KW-0812">Transmembrane</keyword>
<keyword evidence="2" id="KW-1003">Cell membrane</keyword>
<evidence type="ECO:0000256" key="2">
    <source>
        <dbReference type="ARBA" id="ARBA00022475"/>
    </source>
</evidence>
<dbReference type="PhylomeDB" id="B3NXD3"/>
<dbReference type="InterPro" id="IPR056198">
    <property type="entry name" value="LBD_receptor"/>
</dbReference>
<feature type="transmembrane region" description="Helical" evidence="8">
    <location>
        <begin position="373"/>
        <end position="391"/>
    </location>
</feature>
<evidence type="ECO:0000256" key="7">
    <source>
        <dbReference type="ARBA" id="ARBA00023180"/>
    </source>
</evidence>
<dbReference type="AlphaFoldDB" id="B3NXD3"/>
<dbReference type="Proteomes" id="UP000008711">
    <property type="component" value="Unassembled WGS sequence"/>
</dbReference>
<evidence type="ECO:0000313" key="13">
    <source>
        <dbReference type="Proteomes" id="UP000008711"/>
    </source>
</evidence>
<dbReference type="GO" id="GO:0050909">
    <property type="term" value="P:sensory perception of taste"/>
    <property type="evidence" value="ECO:0007669"/>
    <property type="project" value="EnsemblMetazoa"/>
</dbReference>
<dbReference type="Pfam" id="PF00497">
    <property type="entry name" value="SBP_bac_3"/>
    <property type="match status" value="1"/>
</dbReference>
<proteinExistence type="predicted"/>